<dbReference type="Gene3D" id="3.30.450.20">
    <property type="entry name" value="PAS domain"/>
    <property type="match status" value="2"/>
</dbReference>
<evidence type="ECO:0000256" key="1">
    <source>
        <dbReference type="ARBA" id="ARBA00000085"/>
    </source>
</evidence>
<dbReference type="InterPro" id="IPR035965">
    <property type="entry name" value="PAS-like_dom_sf"/>
</dbReference>
<dbReference type="InterPro" id="IPR000014">
    <property type="entry name" value="PAS"/>
</dbReference>
<dbReference type="PANTHER" id="PTHR43304:SF1">
    <property type="entry name" value="PAC DOMAIN-CONTAINING PROTEIN"/>
    <property type="match status" value="1"/>
</dbReference>
<feature type="domain" description="PAS" evidence="6">
    <location>
        <begin position="133"/>
        <end position="174"/>
    </location>
</feature>
<dbReference type="Proteomes" id="UP000567293">
    <property type="component" value="Unassembled WGS sequence"/>
</dbReference>
<name>A0A7V8NNY8_9BACT</name>
<dbReference type="GO" id="GO:0004673">
    <property type="term" value="F:protein histidine kinase activity"/>
    <property type="evidence" value="ECO:0007669"/>
    <property type="project" value="UniProtKB-EC"/>
</dbReference>
<accession>A0A7V8NNY8</accession>
<evidence type="ECO:0000256" key="5">
    <source>
        <dbReference type="ARBA" id="ARBA00022777"/>
    </source>
</evidence>
<evidence type="ECO:0000259" key="7">
    <source>
        <dbReference type="PROSITE" id="PS50113"/>
    </source>
</evidence>
<feature type="domain" description="PAC" evidence="7">
    <location>
        <begin position="206"/>
        <end position="258"/>
    </location>
</feature>
<dbReference type="InterPro" id="IPR013656">
    <property type="entry name" value="PAS_4"/>
</dbReference>
<dbReference type="SMART" id="SM00091">
    <property type="entry name" value="PAS"/>
    <property type="match status" value="2"/>
</dbReference>
<dbReference type="Pfam" id="PF08448">
    <property type="entry name" value="PAS_4"/>
    <property type="match status" value="1"/>
</dbReference>
<comment type="catalytic activity">
    <reaction evidence="1">
        <text>ATP + protein L-histidine = ADP + protein N-phospho-L-histidine.</text>
        <dbReference type="EC" id="2.7.13.3"/>
    </reaction>
</comment>
<comment type="caution">
    <text evidence="8">The sequence shown here is derived from an EMBL/GenBank/DDBJ whole genome shotgun (WGS) entry which is preliminary data.</text>
</comment>
<dbReference type="InterPro" id="IPR000700">
    <property type="entry name" value="PAS-assoc_C"/>
</dbReference>
<evidence type="ECO:0000256" key="3">
    <source>
        <dbReference type="ARBA" id="ARBA00022553"/>
    </source>
</evidence>
<dbReference type="PROSITE" id="PS50113">
    <property type="entry name" value="PAC"/>
    <property type="match status" value="1"/>
</dbReference>
<dbReference type="CDD" id="cd00130">
    <property type="entry name" value="PAS"/>
    <property type="match status" value="2"/>
</dbReference>
<keyword evidence="4" id="KW-0808">Transferase</keyword>
<evidence type="ECO:0000313" key="8">
    <source>
        <dbReference type="EMBL" id="MBA0084834.1"/>
    </source>
</evidence>
<dbReference type="PROSITE" id="PS50112">
    <property type="entry name" value="PAS"/>
    <property type="match status" value="2"/>
</dbReference>
<evidence type="ECO:0000256" key="2">
    <source>
        <dbReference type="ARBA" id="ARBA00012438"/>
    </source>
</evidence>
<dbReference type="Gene3D" id="3.30.450.40">
    <property type="match status" value="1"/>
</dbReference>
<protein>
    <recommendedName>
        <fullName evidence="2">histidine kinase</fullName>
        <ecNumber evidence="2">2.7.13.3</ecNumber>
    </recommendedName>
</protein>
<dbReference type="NCBIfam" id="TIGR00229">
    <property type="entry name" value="sensory_box"/>
    <property type="match status" value="1"/>
</dbReference>
<evidence type="ECO:0000313" key="9">
    <source>
        <dbReference type="Proteomes" id="UP000567293"/>
    </source>
</evidence>
<dbReference type="SUPFAM" id="SSF55785">
    <property type="entry name" value="PYP-like sensor domain (PAS domain)"/>
    <property type="match status" value="2"/>
</dbReference>
<dbReference type="SMART" id="SM00086">
    <property type="entry name" value="PAC"/>
    <property type="match status" value="1"/>
</dbReference>
<gene>
    <name evidence="8" type="ORF">HRJ53_07555</name>
</gene>
<proteinExistence type="predicted"/>
<dbReference type="InterPro" id="IPR052162">
    <property type="entry name" value="Sensor_kinase/Photoreceptor"/>
</dbReference>
<dbReference type="EMBL" id="JACDQQ010000730">
    <property type="protein sequence ID" value="MBA0084834.1"/>
    <property type="molecule type" value="Genomic_DNA"/>
</dbReference>
<evidence type="ECO:0000259" key="6">
    <source>
        <dbReference type="PROSITE" id="PS50112"/>
    </source>
</evidence>
<organism evidence="8 9">
    <name type="scientific">Candidatus Acidiferrum panamense</name>
    <dbReference type="NCBI Taxonomy" id="2741543"/>
    <lineage>
        <taxon>Bacteria</taxon>
        <taxon>Pseudomonadati</taxon>
        <taxon>Acidobacteriota</taxon>
        <taxon>Terriglobia</taxon>
        <taxon>Candidatus Acidiferrales</taxon>
        <taxon>Candidatus Acidiferrum</taxon>
    </lineage>
</organism>
<dbReference type="InterPro" id="IPR029016">
    <property type="entry name" value="GAF-like_dom_sf"/>
</dbReference>
<sequence length="389" mass="43988">MANLLGMTLENVRLFEQVATVRRQWEYTFDSIGDPILVHDAQGRILRSNQRLRQLLGREREAMVGWSVVELLAVKNAAYKVCPYCEEVAGEGDNPDPWLPGYFLASNSRFADPGGRDLGTVHVLKDITERKRAEEKYRTLVSNVQEGVFISTPQGRFLDFNDALLRMSGYESREELMAIDIPGAFYENPVDRERLKRLLNEHGAVADFEFEMRRKDGEVRTMLESSITVRDAAGSVTAYQGFLQDITERKQAELEIRRRNRELMVLNSIAQTLTESLDLTDSLHRTLRQMAELFSLDATSLYLFDASGTKLRRVAAAGHRSEYSRHFPAVSVKPELLQHIKDAHATFISAQGLPLPAVFRDAQIKEGIATAYIVILWSKDRVIGGLVLA</sequence>
<dbReference type="AlphaFoldDB" id="A0A7V8NNY8"/>
<reference evidence="8" key="1">
    <citation type="submission" date="2020-06" db="EMBL/GenBank/DDBJ databases">
        <title>Legume-microbial interactions unlock mineral nutrients during tropical forest succession.</title>
        <authorList>
            <person name="Epihov D.Z."/>
        </authorList>
    </citation>
    <scope>NUCLEOTIDE SEQUENCE [LARGE SCALE GENOMIC DNA]</scope>
    <source>
        <strain evidence="8">Pan2503</strain>
    </source>
</reference>
<feature type="domain" description="PAS" evidence="6">
    <location>
        <begin position="21"/>
        <end position="72"/>
    </location>
</feature>
<dbReference type="SUPFAM" id="SSF55781">
    <property type="entry name" value="GAF domain-like"/>
    <property type="match status" value="1"/>
</dbReference>
<dbReference type="Pfam" id="PF13426">
    <property type="entry name" value="PAS_9"/>
    <property type="match status" value="1"/>
</dbReference>
<dbReference type="EC" id="2.7.13.3" evidence="2"/>
<feature type="non-terminal residue" evidence="8">
    <location>
        <position position="389"/>
    </location>
</feature>
<dbReference type="InterPro" id="IPR001610">
    <property type="entry name" value="PAC"/>
</dbReference>
<dbReference type="PANTHER" id="PTHR43304">
    <property type="entry name" value="PHYTOCHROME-LIKE PROTEIN CPH1"/>
    <property type="match status" value="1"/>
</dbReference>
<evidence type="ECO:0000256" key="4">
    <source>
        <dbReference type="ARBA" id="ARBA00022679"/>
    </source>
</evidence>
<keyword evidence="5" id="KW-0418">Kinase</keyword>
<keyword evidence="9" id="KW-1185">Reference proteome</keyword>
<keyword evidence="3" id="KW-0597">Phosphoprotein</keyword>